<gene>
    <name evidence="2" type="ORF">HMPREF3196_00559</name>
</gene>
<sequence length="40" mass="4815">MPSRDSCVSRDMRIRYLLMILTNVYIRIFGDTTDIEHERP</sequence>
<reference evidence="2 3" key="1">
    <citation type="submission" date="2016-01" db="EMBL/GenBank/DDBJ databases">
        <authorList>
            <person name="Oliw E.H."/>
        </authorList>
    </citation>
    <scope>NUCLEOTIDE SEQUENCE [LARGE SCALE GENOMIC DNA]</scope>
    <source>
        <strain evidence="2 3">MJR8628B</strain>
    </source>
</reference>
<keyword evidence="1" id="KW-0472">Membrane</keyword>
<dbReference type="PATRIC" id="fig|1681.53.peg.546"/>
<feature type="transmembrane region" description="Helical" evidence="1">
    <location>
        <begin position="12"/>
        <end position="30"/>
    </location>
</feature>
<keyword evidence="1" id="KW-0812">Transmembrane</keyword>
<dbReference type="EMBL" id="LRPO01000020">
    <property type="protein sequence ID" value="KWZ81976.1"/>
    <property type="molecule type" value="Genomic_DNA"/>
</dbReference>
<name>A0A133KR99_BIFBI</name>
<evidence type="ECO:0000256" key="1">
    <source>
        <dbReference type="SAM" id="Phobius"/>
    </source>
</evidence>
<dbReference type="AlphaFoldDB" id="A0A133KR99"/>
<dbReference type="Proteomes" id="UP000070092">
    <property type="component" value="Unassembled WGS sequence"/>
</dbReference>
<accession>A0A133KR99</accession>
<organism evidence="2 3">
    <name type="scientific">Bifidobacterium bifidum</name>
    <dbReference type="NCBI Taxonomy" id="1681"/>
    <lineage>
        <taxon>Bacteria</taxon>
        <taxon>Bacillati</taxon>
        <taxon>Actinomycetota</taxon>
        <taxon>Actinomycetes</taxon>
        <taxon>Bifidobacteriales</taxon>
        <taxon>Bifidobacteriaceae</taxon>
        <taxon>Bifidobacterium</taxon>
    </lineage>
</organism>
<evidence type="ECO:0000313" key="2">
    <source>
        <dbReference type="EMBL" id="KWZ81976.1"/>
    </source>
</evidence>
<keyword evidence="1" id="KW-1133">Transmembrane helix</keyword>
<proteinExistence type="predicted"/>
<comment type="caution">
    <text evidence="2">The sequence shown here is derived from an EMBL/GenBank/DDBJ whole genome shotgun (WGS) entry which is preliminary data.</text>
</comment>
<protein>
    <submittedName>
        <fullName evidence="2">Uncharacterized protein</fullName>
    </submittedName>
</protein>
<evidence type="ECO:0000313" key="3">
    <source>
        <dbReference type="Proteomes" id="UP000070092"/>
    </source>
</evidence>